<protein>
    <recommendedName>
        <fullName evidence="4">Glycosyltransferase RgtA/B/C/D-like domain-containing protein</fullName>
    </recommendedName>
</protein>
<feature type="transmembrane region" description="Helical" evidence="1">
    <location>
        <begin position="116"/>
        <end position="132"/>
    </location>
</feature>
<proteinExistence type="predicted"/>
<feature type="transmembrane region" description="Helical" evidence="1">
    <location>
        <begin position="335"/>
        <end position="352"/>
    </location>
</feature>
<keyword evidence="1" id="KW-0472">Membrane</keyword>
<keyword evidence="3" id="KW-1185">Reference proteome</keyword>
<comment type="caution">
    <text evidence="2">The sequence shown here is derived from an EMBL/GenBank/DDBJ whole genome shotgun (WGS) entry which is preliminary data.</text>
</comment>
<feature type="transmembrane region" description="Helical" evidence="1">
    <location>
        <begin position="85"/>
        <end position="104"/>
    </location>
</feature>
<feature type="transmembrane region" description="Helical" evidence="1">
    <location>
        <begin position="278"/>
        <end position="296"/>
    </location>
</feature>
<reference evidence="2 3" key="1">
    <citation type="journal article" date="2012" name="J. Bacteriol.">
        <title>Draft genome sequence of Methanobacterium formicicum DSM 3637, an archaebacterium isolated from the methane producer amoeba Pelomyxa palustris.</title>
        <authorList>
            <person name="Gutierrez G."/>
        </authorList>
    </citation>
    <scope>NUCLEOTIDE SEQUENCE [LARGE SCALE GENOMIC DNA]</scope>
    <source>
        <strain evidence="3">DSM 3637 / PP1</strain>
    </source>
</reference>
<dbReference type="PATRIC" id="fig|1204725.3.peg.548"/>
<evidence type="ECO:0000313" key="3">
    <source>
        <dbReference type="Proteomes" id="UP000007360"/>
    </source>
</evidence>
<feature type="transmembrane region" description="Helical" evidence="1">
    <location>
        <begin position="208"/>
        <end position="234"/>
    </location>
</feature>
<feature type="transmembrane region" description="Helical" evidence="1">
    <location>
        <begin position="364"/>
        <end position="382"/>
    </location>
</feature>
<dbReference type="AlphaFoldDB" id="K2R5A5"/>
<gene>
    <name evidence="2" type="ORF">A994_02728</name>
</gene>
<evidence type="ECO:0000313" key="2">
    <source>
        <dbReference type="EMBL" id="EKF86362.1"/>
    </source>
</evidence>
<feature type="transmembrane region" description="Helical" evidence="1">
    <location>
        <begin position="183"/>
        <end position="199"/>
    </location>
</feature>
<evidence type="ECO:0000256" key="1">
    <source>
        <dbReference type="SAM" id="Phobius"/>
    </source>
</evidence>
<accession>K2R5A5</accession>
<dbReference type="Proteomes" id="UP000007360">
    <property type="component" value="Unassembled WGS sequence"/>
</dbReference>
<feature type="transmembrane region" description="Helical" evidence="1">
    <location>
        <begin position="308"/>
        <end position="329"/>
    </location>
</feature>
<feature type="transmembrane region" description="Helical" evidence="1">
    <location>
        <begin position="9"/>
        <end position="30"/>
    </location>
</feature>
<organism evidence="2 3">
    <name type="scientific">Methanobacterium formicicum (strain DSM 3637 / PP1)</name>
    <dbReference type="NCBI Taxonomy" id="1204725"/>
    <lineage>
        <taxon>Archaea</taxon>
        <taxon>Methanobacteriati</taxon>
        <taxon>Methanobacteriota</taxon>
        <taxon>Methanomada group</taxon>
        <taxon>Methanobacteria</taxon>
        <taxon>Methanobacteriales</taxon>
        <taxon>Methanobacteriaceae</taxon>
        <taxon>Methanobacterium</taxon>
    </lineage>
</organism>
<name>K2R5A5_METFP</name>
<evidence type="ECO:0008006" key="4">
    <source>
        <dbReference type="Google" id="ProtNLM"/>
    </source>
</evidence>
<keyword evidence="1" id="KW-1133">Transmembrane helix</keyword>
<keyword evidence="1" id="KW-0812">Transmembrane</keyword>
<sequence>MKYKFNKNYIFLGFFLVTFSSILVLSLAIMKGYFLWNMSGDPSDHINKINYILKYGFFEKTNFYPILHIFSSQFLIISDISLNSASWILPLFFEILCIPFVYVLSNSILKDYKKSILATIFSCTLILGWYISFTPNHLANLFFPLVMMILIKSILTEQNRIQWRILLIIMVFLLPPFHPVVAISMLLIVASLLGFAFFSEKYSKRKDVIINISLTLIILVGVWTITWISSFYLWDKTLINIHTLISEGGPTSISKLSNQAAYANNLGYNIVEYGLKTYGGPLFFIIMSVLAFPIIWKERKNERMKNLLMLYFPLIILGITLISFYFLNLFGPTRMLIYITYFCIIISGFFLYKIIGKIKSYKNIYLSAIALILLLIFVNGSLTTYPSHYSLSTSLETSKSEIIGFNWFFEDRNVKTPISGISIDPDRFAAYLGINQKNIIMYKKNIVPYHFGYNNSTSLSEFYDKNVYLILTQRDKTYYIDVFPELANIRWSTTDFEKLNYDQNVNKLYSNGEFDTWLIIKK</sequence>
<dbReference type="EMBL" id="AMPO01000002">
    <property type="protein sequence ID" value="EKF86362.1"/>
    <property type="molecule type" value="Genomic_DNA"/>
</dbReference>